<name>A0ABS5VPC1_9BACT</name>
<dbReference type="EMBL" id="JAHESD010000013">
    <property type="protein sequence ID" value="MBT1703263.1"/>
    <property type="molecule type" value="Genomic_DNA"/>
</dbReference>
<evidence type="ECO:0000313" key="1">
    <source>
        <dbReference type="EMBL" id="MBT1703263.1"/>
    </source>
</evidence>
<reference evidence="1 2" key="1">
    <citation type="submission" date="2021-05" db="EMBL/GenBank/DDBJ databases">
        <title>A Polyphasic approach of four new species of the genus Ohtaekwangia: Ohtaekwangia histidinii sp. nov., Ohtaekwangia cretensis sp. nov., Ohtaekwangia indiensis sp. nov., Ohtaekwangia reichenbachii sp. nov. from diverse environment.</title>
        <authorList>
            <person name="Octaviana S."/>
        </authorList>
    </citation>
    <scope>NUCLEOTIDE SEQUENCE [LARGE SCALE GENOMIC DNA]</scope>
    <source>
        <strain evidence="1 2">PWU20</strain>
    </source>
</reference>
<proteinExistence type="predicted"/>
<dbReference type="Proteomes" id="UP000772618">
    <property type="component" value="Unassembled WGS sequence"/>
</dbReference>
<organism evidence="1 2">
    <name type="scientific">Chryseosolibacter indicus</name>
    <dbReference type="NCBI Taxonomy" id="2782351"/>
    <lineage>
        <taxon>Bacteria</taxon>
        <taxon>Pseudomonadati</taxon>
        <taxon>Bacteroidota</taxon>
        <taxon>Cytophagia</taxon>
        <taxon>Cytophagales</taxon>
        <taxon>Chryseotaleaceae</taxon>
        <taxon>Chryseosolibacter</taxon>
    </lineage>
</organism>
<dbReference type="RefSeq" id="WP_254153229.1">
    <property type="nucleotide sequence ID" value="NZ_JAHESD010000013.1"/>
</dbReference>
<evidence type="ECO:0000313" key="2">
    <source>
        <dbReference type="Proteomes" id="UP000772618"/>
    </source>
</evidence>
<accession>A0ABS5VPC1</accession>
<protein>
    <submittedName>
        <fullName evidence="1">Uncharacterized protein</fullName>
    </submittedName>
</protein>
<gene>
    <name evidence="1" type="ORF">KK060_08220</name>
</gene>
<keyword evidence="2" id="KW-1185">Reference proteome</keyword>
<comment type="caution">
    <text evidence="1">The sequence shown here is derived from an EMBL/GenBank/DDBJ whole genome shotgun (WGS) entry which is preliminary data.</text>
</comment>
<sequence length="79" mass="9016">MAKGSNIVHQYFKKEFDEFTILVKVNPLQFKGTEITIHKNGKTEIRDLEFDADILDDLKVDGFEAASPIEFNLYHTGLA</sequence>